<sequence>MYHQVEETHFEPIRVLHVDDDPLNLRVVADILGAFGLEAHQAGDGAQALEQLGRRYFDLVLMDIHMPGMTGIEVVRRLRESVGPERHVPVIALTADVMSRTPSQYLALGFNGFVSKPIQVNELYQTMMQVTAERQAASKA</sequence>
<keyword evidence="5" id="KW-1185">Reference proteome</keyword>
<name>A0A328A9T2_9CAUL</name>
<protein>
    <recommendedName>
        <fullName evidence="3">Response regulatory domain-containing protein</fullName>
    </recommendedName>
</protein>
<accession>A0A328A9T2</accession>
<dbReference type="Pfam" id="PF00072">
    <property type="entry name" value="Response_reg"/>
    <property type="match status" value="1"/>
</dbReference>
<dbReference type="InterPro" id="IPR001789">
    <property type="entry name" value="Sig_transdc_resp-reg_receiver"/>
</dbReference>
<feature type="modified residue" description="4-aspartylphosphate" evidence="2">
    <location>
        <position position="63"/>
    </location>
</feature>
<evidence type="ECO:0000313" key="4">
    <source>
        <dbReference type="EMBL" id="RAK51285.1"/>
    </source>
</evidence>
<dbReference type="CDD" id="cd17546">
    <property type="entry name" value="REC_hyHK_CKI1_RcsC-like"/>
    <property type="match status" value="1"/>
</dbReference>
<dbReference type="RefSeq" id="WP_111515820.1">
    <property type="nucleotide sequence ID" value="NZ_QFYR01000004.1"/>
</dbReference>
<dbReference type="PANTHER" id="PTHR45339:SF6">
    <property type="entry name" value="SENSORY HISTIDINE PROTEIN KINASE"/>
    <property type="match status" value="1"/>
</dbReference>
<keyword evidence="1 2" id="KW-0597">Phosphoprotein</keyword>
<dbReference type="PROSITE" id="PS50110">
    <property type="entry name" value="RESPONSE_REGULATORY"/>
    <property type="match status" value="1"/>
</dbReference>
<dbReference type="Proteomes" id="UP000249725">
    <property type="component" value="Unassembled WGS sequence"/>
</dbReference>
<evidence type="ECO:0000313" key="5">
    <source>
        <dbReference type="Proteomes" id="UP000249725"/>
    </source>
</evidence>
<evidence type="ECO:0000259" key="3">
    <source>
        <dbReference type="PROSITE" id="PS50110"/>
    </source>
</evidence>
<dbReference type="OrthoDB" id="9808843at2"/>
<proteinExistence type="predicted"/>
<comment type="caution">
    <text evidence="4">The sequence shown here is derived from an EMBL/GenBank/DDBJ whole genome shotgun (WGS) entry which is preliminary data.</text>
</comment>
<dbReference type="AlphaFoldDB" id="A0A328A9T2"/>
<dbReference type="GO" id="GO:0000160">
    <property type="term" value="P:phosphorelay signal transduction system"/>
    <property type="evidence" value="ECO:0007669"/>
    <property type="project" value="InterPro"/>
</dbReference>
<organism evidence="4 5">
    <name type="scientific">Phenylobacterium deserti</name>
    <dbReference type="NCBI Taxonomy" id="1914756"/>
    <lineage>
        <taxon>Bacteria</taxon>
        <taxon>Pseudomonadati</taxon>
        <taxon>Pseudomonadota</taxon>
        <taxon>Alphaproteobacteria</taxon>
        <taxon>Caulobacterales</taxon>
        <taxon>Caulobacteraceae</taxon>
        <taxon>Phenylobacterium</taxon>
    </lineage>
</organism>
<dbReference type="SMART" id="SM00448">
    <property type="entry name" value="REC"/>
    <property type="match status" value="1"/>
</dbReference>
<reference evidence="5" key="1">
    <citation type="submission" date="2018-05" db="EMBL/GenBank/DDBJ databases">
        <authorList>
            <person name="Li X."/>
        </authorList>
    </citation>
    <scope>NUCLEOTIDE SEQUENCE [LARGE SCALE GENOMIC DNA]</scope>
    <source>
        <strain evidence="5">YIM 73061</strain>
    </source>
</reference>
<dbReference type="InterPro" id="IPR011006">
    <property type="entry name" value="CheY-like_superfamily"/>
</dbReference>
<dbReference type="SUPFAM" id="SSF52172">
    <property type="entry name" value="CheY-like"/>
    <property type="match status" value="1"/>
</dbReference>
<dbReference type="Gene3D" id="3.40.50.2300">
    <property type="match status" value="1"/>
</dbReference>
<evidence type="ECO:0000256" key="2">
    <source>
        <dbReference type="PROSITE-ProRule" id="PRU00169"/>
    </source>
</evidence>
<gene>
    <name evidence="4" type="ORF">DJ018_15165</name>
</gene>
<dbReference type="PANTHER" id="PTHR45339">
    <property type="entry name" value="HYBRID SIGNAL TRANSDUCTION HISTIDINE KINASE J"/>
    <property type="match status" value="1"/>
</dbReference>
<evidence type="ECO:0000256" key="1">
    <source>
        <dbReference type="ARBA" id="ARBA00022553"/>
    </source>
</evidence>
<dbReference type="EMBL" id="QFYR01000004">
    <property type="protein sequence ID" value="RAK51285.1"/>
    <property type="molecule type" value="Genomic_DNA"/>
</dbReference>
<feature type="domain" description="Response regulatory" evidence="3">
    <location>
        <begin position="14"/>
        <end position="131"/>
    </location>
</feature>